<comment type="caution">
    <text evidence="3">The sequence shown here is derived from an EMBL/GenBank/DDBJ whole genome shotgun (WGS) entry which is preliminary data.</text>
</comment>
<evidence type="ECO:0000313" key="4">
    <source>
        <dbReference type="Proteomes" id="UP001151760"/>
    </source>
</evidence>
<dbReference type="PANTHER" id="PTHR48449:SF1">
    <property type="entry name" value="DUF1985 DOMAIN-CONTAINING PROTEIN"/>
    <property type="match status" value="1"/>
</dbReference>
<protein>
    <submittedName>
        <fullName evidence="3">Phospholipase-like protein</fullName>
    </submittedName>
</protein>
<keyword evidence="4" id="KW-1185">Reference proteome</keyword>
<feature type="compositionally biased region" description="Low complexity" evidence="1">
    <location>
        <begin position="47"/>
        <end position="76"/>
    </location>
</feature>
<dbReference type="InterPro" id="IPR015410">
    <property type="entry name" value="DUF1985"/>
</dbReference>
<accession>A0ABQ4WAX7</accession>
<reference evidence="3" key="1">
    <citation type="journal article" date="2022" name="Int. J. Mol. Sci.">
        <title>Draft Genome of Tanacetum Coccineum: Genomic Comparison of Closely Related Tanacetum-Family Plants.</title>
        <authorList>
            <person name="Yamashiro T."/>
            <person name="Shiraishi A."/>
            <person name="Nakayama K."/>
            <person name="Satake H."/>
        </authorList>
    </citation>
    <scope>NUCLEOTIDE SEQUENCE</scope>
</reference>
<proteinExistence type="predicted"/>
<dbReference type="EMBL" id="BQNB010008484">
    <property type="protein sequence ID" value="GJS49999.1"/>
    <property type="molecule type" value="Genomic_DNA"/>
</dbReference>
<sequence>MLNFSTAQLHPIVAAWQFASTIHFRLYAGMTHYCGPQHSTTTLSYLPPNAQPTAAQPTAAQPTAAQPTAAQPTNAQLNSSVYDAKVSTRTKLHILKSIRSKLAMKPERYKNFRSTVFGTWLDIRTQEHDNHPINYLLQYQRYVKDPSTNTPFIFDIGQHTLEFGRREFCLVTGFRFGKGCLDNFSKGRSGFRDRVFPGVARVKGIEVYKLLNSQTDFNNLLDDDVVRVCLLLALDLMFMGFKLRHVISKEVLNLVDDFSAWDNFPWGQHIWAEFHNKTSSTSNDSPVDNVFSDTSDFDHDSFSRFTKNPVDRAALINKITDMRVDFQRCITTIEQYLKISTSSNVEKTSVESDVDNQNVDNHSMDFDHDPKVLEQQNISGKNLFDEFEQQVSSNNFINHEEPIVAGNNLFQEEDQQFSSKNLNVQQEALEEKNVAGNNFFQEEDQQFSSKNLDVQQEETNVSGNNFFQEEDQQFFAKKLDAQLEMEERLAVDTLCLMIDFDFPTKQMNNQLPTEPMMPEATVQGHNNVETAQSIITEYESQDAIHDQLDTLSMKNVDSVQGYNEAKVDVNPTVAVNSLRVPLERDHKVSRYLQDPYMIQPDSTESNHKVRARHKKDKKRCVPLTTPNGLLGIGKERRGWLSDTHLDLWVLYLWHFRPAEADWAIAGPFFNTFMLCYELPCCYADGVTYGVPWFAQSVEKILAELHIQSAVVTFYDSLPPDDLTVETQKWWLEMRACYASQIPKLLLKTEVLDKKNIDPTNYSITYRYAVNVPRSYNFVQWEPMFVLYCQRSVTKDYRLSREITRVSGEVNNVVIARAQFLEELDSLGTRHVPAKMAEFFHEIQRKDCEIVDKLQILAREMELNARKKNCSLRSLMVSFRIEDVGEVAFVE</sequence>
<reference evidence="3" key="2">
    <citation type="submission" date="2022-01" db="EMBL/GenBank/DDBJ databases">
        <authorList>
            <person name="Yamashiro T."/>
            <person name="Shiraishi A."/>
            <person name="Satake H."/>
            <person name="Nakayama K."/>
        </authorList>
    </citation>
    <scope>NUCLEOTIDE SEQUENCE</scope>
</reference>
<dbReference type="PANTHER" id="PTHR48449">
    <property type="entry name" value="DUF1985 DOMAIN-CONTAINING PROTEIN"/>
    <property type="match status" value="1"/>
</dbReference>
<dbReference type="Pfam" id="PF09331">
    <property type="entry name" value="DUF1985"/>
    <property type="match status" value="1"/>
</dbReference>
<dbReference type="Proteomes" id="UP001151760">
    <property type="component" value="Unassembled WGS sequence"/>
</dbReference>
<evidence type="ECO:0000313" key="3">
    <source>
        <dbReference type="EMBL" id="GJS49999.1"/>
    </source>
</evidence>
<gene>
    <name evidence="3" type="ORF">Tco_0600120</name>
</gene>
<organism evidence="3 4">
    <name type="scientific">Tanacetum coccineum</name>
    <dbReference type="NCBI Taxonomy" id="301880"/>
    <lineage>
        <taxon>Eukaryota</taxon>
        <taxon>Viridiplantae</taxon>
        <taxon>Streptophyta</taxon>
        <taxon>Embryophyta</taxon>
        <taxon>Tracheophyta</taxon>
        <taxon>Spermatophyta</taxon>
        <taxon>Magnoliopsida</taxon>
        <taxon>eudicotyledons</taxon>
        <taxon>Gunneridae</taxon>
        <taxon>Pentapetalae</taxon>
        <taxon>asterids</taxon>
        <taxon>campanulids</taxon>
        <taxon>Asterales</taxon>
        <taxon>Asteraceae</taxon>
        <taxon>Asteroideae</taxon>
        <taxon>Anthemideae</taxon>
        <taxon>Anthemidinae</taxon>
        <taxon>Tanacetum</taxon>
    </lineage>
</organism>
<feature type="region of interest" description="Disordered" evidence="1">
    <location>
        <begin position="44"/>
        <end position="76"/>
    </location>
</feature>
<evidence type="ECO:0000259" key="2">
    <source>
        <dbReference type="Pfam" id="PF09331"/>
    </source>
</evidence>
<name>A0ABQ4WAX7_9ASTR</name>
<feature type="domain" description="DUF1985" evidence="2">
    <location>
        <begin position="152"/>
        <end position="271"/>
    </location>
</feature>
<evidence type="ECO:0000256" key="1">
    <source>
        <dbReference type="SAM" id="MobiDB-lite"/>
    </source>
</evidence>